<evidence type="ECO:0000256" key="1">
    <source>
        <dbReference type="ARBA" id="ARBA00022729"/>
    </source>
</evidence>
<feature type="signal peptide" evidence="2">
    <location>
        <begin position="1"/>
        <end position="26"/>
    </location>
</feature>
<gene>
    <name evidence="3" type="ORF">SI8410_10014650</name>
</gene>
<dbReference type="PANTHER" id="PTHR33184">
    <property type="entry name" value="PROTEIN TAPETUM DETERMINANT 1-LIKE-RELATED"/>
    <property type="match status" value="1"/>
</dbReference>
<protein>
    <submittedName>
        <fullName evidence="3">Uncharacterized protein</fullName>
    </submittedName>
</protein>
<dbReference type="Proteomes" id="UP000663760">
    <property type="component" value="Chromosome 10"/>
</dbReference>
<dbReference type="EMBL" id="LR746273">
    <property type="protein sequence ID" value="CAA7403972.1"/>
    <property type="molecule type" value="Genomic_DNA"/>
</dbReference>
<name>A0A7I8L2I9_SPIIN</name>
<accession>A0A7I8L2I9</accession>
<dbReference type="AlphaFoldDB" id="A0A7I8L2I9"/>
<keyword evidence="4" id="KW-1185">Reference proteome</keyword>
<evidence type="ECO:0000313" key="3">
    <source>
        <dbReference type="EMBL" id="CAA7403972.1"/>
    </source>
</evidence>
<dbReference type="PANTHER" id="PTHR33184:SF72">
    <property type="entry name" value="BETA-1,3-N-ACETYLGLUCOSAMINYLTRANSFERASE FAMILY PROTEIN"/>
    <property type="match status" value="1"/>
</dbReference>
<sequence length="135" mass="14483">MKTMPACRDLFIVLVLLLSTFGQGRSQPCTRDSIKVAQRATGERSHGVPVYEVEISNGCICPQSTVLLRCRGFSTALTVDAAVFLPLPPAETGGVHGLCVVNGFRPIFPGLPIKFQYARASPVDLTVDSCKVNCS</sequence>
<evidence type="ECO:0000313" key="4">
    <source>
        <dbReference type="Proteomes" id="UP000663760"/>
    </source>
</evidence>
<evidence type="ECO:0000256" key="2">
    <source>
        <dbReference type="SAM" id="SignalP"/>
    </source>
</evidence>
<dbReference type="InterPro" id="IPR040361">
    <property type="entry name" value="TPD1"/>
</dbReference>
<dbReference type="OrthoDB" id="603213at2759"/>
<proteinExistence type="predicted"/>
<dbReference type="GO" id="GO:0001709">
    <property type="term" value="P:cell fate determination"/>
    <property type="evidence" value="ECO:0007669"/>
    <property type="project" value="TreeGrafter"/>
</dbReference>
<reference evidence="3" key="1">
    <citation type="submission" date="2020-02" db="EMBL/GenBank/DDBJ databases">
        <authorList>
            <person name="Scholz U."/>
            <person name="Mascher M."/>
            <person name="Fiebig A."/>
        </authorList>
    </citation>
    <scope>NUCLEOTIDE SEQUENCE</scope>
</reference>
<dbReference type="Pfam" id="PF24068">
    <property type="entry name" value="TPD1_C"/>
    <property type="match status" value="1"/>
</dbReference>
<organism evidence="3 4">
    <name type="scientific">Spirodela intermedia</name>
    <name type="common">Intermediate duckweed</name>
    <dbReference type="NCBI Taxonomy" id="51605"/>
    <lineage>
        <taxon>Eukaryota</taxon>
        <taxon>Viridiplantae</taxon>
        <taxon>Streptophyta</taxon>
        <taxon>Embryophyta</taxon>
        <taxon>Tracheophyta</taxon>
        <taxon>Spermatophyta</taxon>
        <taxon>Magnoliopsida</taxon>
        <taxon>Liliopsida</taxon>
        <taxon>Araceae</taxon>
        <taxon>Lemnoideae</taxon>
        <taxon>Spirodela</taxon>
    </lineage>
</organism>
<feature type="chain" id="PRO_5029761842" evidence="2">
    <location>
        <begin position="27"/>
        <end position="135"/>
    </location>
</feature>
<keyword evidence="1 2" id="KW-0732">Signal</keyword>